<comment type="caution">
    <text evidence="2">The sequence shown here is derived from an EMBL/GenBank/DDBJ whole genome shotgun (WGS) entry which is preliminary data.</text>
</comment>
<feature type="compositionally biased region" description="Basic and acidic residues" evidence="1">
    <location>
        <begin position="41"/>
        <end position="53"/>
    </location>
</feature>
<organism evidence="2">
    <name type="scientific">marine sediment metagenome</name>
    <dbReference type="NCBI Taxonomy" id="412755"/>
    <lineage>
        <taxon>unclassified sequences</taxon>
        <taxon>metagenomes</taxon>
        <taxon>ecological metagenomes</taxon>
    </lineage>
</organism>
<evidence type="ECO:0000256" key="1">
    <source>
        <dbReference type="SAM" id="MobiDB-lite"/>
    </source>
</evidence>
<protein>
    <recommendedName>
        <fullName evidence="3">Zinc-ribbon domain-containing protein</fullName>
    </recommendedName>
</protein>
<dbReference type="EMBL" id="BART01028215">
    <property type="protein sequence ID" value="GAH02484.1"/>
    <property type="molecule type" value="Genomic_DNA"/>
</dbReference>
<gene>
    <name evidence="2" type="ORF">S01H4_49814</name>
</gene>
<feature type="compositionally biased region" description="Basic and acidic residues" evidence="1">
    <location>
        <begin position="62"/>
        <end position="72"/>
    </location>
</feature>
<name>X1DBS5_9ZZZZ</name>
<feature type="non-terminal residue" evidence="2">
    <location>
        <position position="95"/>
    </location>
</feature>
<evidence type="ECO:0000313" key="2">
    <source>
        <dbReference type="EMBL" id="GAH02484.1"/>
    </source>
</evidence>
<sequence>MIICSNCGTTNNELNGRVCRKCGALLPSSSSKPPRIKISPKKTDKKQVKEQRAPPKKKKKRVDPPPEKESKKKSVAKPEILDLHEIPKLEKELEE</sequence>
<dbReference type="AlphaFoldDB" id="X1DBS5"/>
<reference evidence="2" key="1">
    <citation type="journal article" date="2014" name="Front. Microbiol.">
        <title>High frequency of phylogenetically diverse reductive dehalogenase-homologous genes in deep subseafloor sedimentary metagenomes.</title>
        <authorList>
            <person name="Kawai M."/>
            <person name="Futagami T."/>
            <person name="Toyoda A."/>
            <person name="Takaki Y."/>
            <person name="Nishi S."/>
            <person name="Hori S."/>
            <person name="Arai W."/>
            <person name="Tsubouchi T."/>
            <person name="Morono Y."/>
            <person name="Uchiyama I."/>
            <person name="Ito T."/>
            <person name="Fujiyama A."/>
            <person name="Inagaki F."/>
            <person name="Takami H."/>
        </authorList>
    </citation>
    <scope>NUCLEOTIDE SEQUENCE</scope>
    <source>
        <strain evidence="2">Expedition CK06-06</strain>
    </source>
</reference>
<evidence type="ECO:0008006" key="3">
    <source>
        <dbReference type="Google" id="ProtNLM"/>
    </source>
</evidence>
<feature type="compositionally biased region" description="Basic and acidic residues" evidence="1">
    <location>
        <begin position="79"/>
        <end position="95"/>
    </location>
</feature>
<accession>X1DBS5</accession>
<feature type="region of interest" description="Disordered" evidence="1">
    <location>
        <begin position="24"/>
        <end position="95"/>
    </location>
</feature>
<proteinExistence type="predicted"/>